<gene>
    <name evidence="2" type="ORF">DES51_103185</name>
    <name evidence="1" type="ORF">MQE39_00955</name>
</gene>
<dbReference type="PANTHER" id="PTHR40056:SF1">
    <property type="entry name" value="DUF1836 DOMAIN-CONTAINING PROTEIN"/>
    <property type="match status" value="1"/>
</dbReference>
<dbReference type="Proteomes" id="UP000247612">
    <property type="component" value="Unassembled WGS sequence"/>
</dbReference>
<protein>
    <submittedName>
        <fullName evidence="1">DUF1836 domain-containing protein</fullName>
    </submittedName>
    <submittedName>
        <fullName evidence="2">Uncharacterized protein DUF1836</fullName>
    </submittedName>
</protein>
<proteinExistence type="predicted"/>
<dbReference type="AlphaFoldDB" id="A0A318KS65"/>
<organism evidence="2 3">
    <name type="scientific">Dielma fastidiosa</name>
    <dbReference type="NCBI Taxonomy" id="1034346"/>
    <lineage>
        <taxon>Bacteria</taxon>
        <taxon>Bacillati</taxon>
        <taxon>Bacillota</taxon>
        <taxon>Erysipelotrichia</taxon>
        <taxon>Erysipelotrichales</taxon>
        <taxon>Erysipelotrichaceae</taxon>
        <taxon>Dielma</taxon>
    </lineage>
</organism>
<dbReference type="Proteomes" id="UP001276902">
    <property type="component" value="Unassembled WGS sequence"/>
</dbReference>
<accession>A0A318KS65</accession>
<dbReference type="Pfam" id="PF08876">
    <property type="entry name" value="DUF1836"/>
    <property type="match status" value="1"/>
</dbReference>
<dbReference type="EMBL" id="JALDAW010000002">
    <property type="protein sequence ID" value="MDY5166693.1"/>
    <property type="molecule type" value="Genomic_DNA"/>
</dbReference>
<keyword evidence="3" id="KW-1185">Reference proteome</keyword>
<name>A0A318KS65_9FIRM</name>
<evidence type="ECO:0000313" key="2">
    <source>
        <dbReference type="EMBL" id="PXX80589.1"/>
    </source>
</evidence>
<dbReference type="EMBL" id="QJKH01000003">
    <property type="protein sequence ID" value="PXX80589.1"/>
    <property type="molecule type" value="Genomic_DNA"/>
</dbReference>
<dbReference type="STRING" id="1034346.GCA_000313565_01993"/>
<comment type="caution">
    <text evidence="2">The sequence shown here is derived from an EMBL/GenBank/DDBJ whole genome shotgun (WGS) entry which is preliminary data.</text>
</comment>
<reference evidence="1" key="2">
    <citation type="submission" date="2022-03" db="EMBL/GenBank/DDBJ databases">
        <title>First case of bacteraemia caused by Dielma fastidiosa in a patient hospitalised with diverticulitis.</title>
        <authorList>
            <person name="Forman-Ankjaer B."/>
            <person name="Hvid-Jensen F."/>
            <person name="Kobel C.M."/>
            <person name="Greve T."/>
        </authorList>
    </citation>
    <scope>NUCLEOTIDE SEQUENCE</scope>
    <source>
        <strain evidence="1">AUH_DF_2021</strain>
    </source>
</reference>
<evidence type="ECO:0000313" key="3">
    <source>
        <dbReference type="Proteomes" id="UP000247612"/>
    </source>
</evidence>
<reference evidence="2 3" key="1">
    <citation type="submission" date="2018-05" db="EMBL/GenBank/DDBJ databases">
        <title>Genomic Encyclopedia of Type Strains, Phase IV (KMG-IV): sequencing the most valuable type-strain genomes for metagenomic binning, comparative biology and taxonomic classification.</title>
        <authorList>
            <person name="Goeker M."/>
        </authorList>
    </citation>
    <scope>NUCLEOTIDE SEQUENCE [LARGE SCALE GENOMIC DNA]</scope>
    <source>
        <strain evidence="2 3">JC118</strain>
    </source>
</reference>
<dbReference type="GeneID" id="94441531"/>
<sequence length="166" mass="19236">MNREEAIQEARNFHCPRYHELPDIGLYLEQVINVVTSALTPISLQGNEIITGAMISNYIKNNALPSPVKKKYYRQHLCYMIVLGILKQVFTVQQIGQFFQIQQETYDLQTAYDYFCTEFENALREAFDFTGEPLPSLETKRTQQTILVRAMVLAAANRVYVEKVYL</sequence>
<dbReference type="PANTHER" id="PTHR40056">
    <property type="entry name" value="HYPOTHETICAL CYTOSOLIC PROTEIN"/>
    <property type="match status" value="1"/>
</dbReference>
<evidence type="ECO:0000313" key="1">
    <source>
        <dbReference type="EMBL" id="MDY5166693.1"/>
    </source>
</evidence>
<dbReference type="RefSeq" id="WP_022938298.1">
    <property type="nucleotide sequence ID" value="NZ_BAABZA010000008.1"/>
</dbReference>
<dbReference type="InterPro" id="IPR014975">
    <property type="entry name" value="DUF1836"/>
</dbReference>